<dbReference type="GO" id="GO:0003677">
    <property type="term" value="F:DNA binding"/>
    <property type="evidence" value="ECO:0007669"/>
    <property type="project" value="UniProtKB-KW"/>
</dbReference>
<dbReference type="FunFam" id="1.10.486.10:FF:000003">
    <property type="entry name" value="ATP-dependent DNA helicase"/>
    <property type="match status" value="1"/>
</dbReference>
<dbReference type="Pfam" id="PF00580">
    <property type="entry name" value="UvrD-helicase"/>
    <property type="match status" value="1"/>
</dbReference>
<organism evidence="15 16">
    <name type="scientific">Thiogranum longum</name>
    <dbReference type="NCBI Taxonomy" id="1537524"/>
    <lineage>
        <taxon>Bacteria</taxon>
        <taxon>Pseudomonadati</taxon>
        <taxon>Pseudomonadota</taxon>
        <taxon>Gammaproteobacteria</taxon>
        <taxon>Chromatiales</taxon>
        <taxon>Ectothiorhodospiraceae</taxon>
        <taxon>Thiogranum</taxon>
    </lineage>
</organism>
<keyword evidence="4 12" id="KW-0347">Helicase</keyword>
<dbReference type="CDD" id="cd18807">
    <property type="entry name" value="SF1_C_UvrD"/>
    <property type="match status" value="1"/>
</dbReference>
<dbReference type="AlphaFoldDB" id="A0A4R1H8U0"/>
<evidence type="ECO:0000256" key="3">
    <source>
        <dbReference type="ARBA" id="ARBA00022801"/>
    </source>
</evidence>
<dbReference type="GO" id="GO:0006260">
    <property type="term" value="P:DNA replication"/>
    <property type="evidence" value="ECO:0007669"/>
    <property type="project" value="InterPro"/>
</dbReference>
<dbReference type="NCBIfam" id="TIGR01075">
    <property type="entry name" value="uvrD"/>
    <property type="match status" value="1"/>
</dbReference>
<dbReference type="InterPro" id="IPR014017">
    <property type="entry name" value="DNA_helicase_UvrD-like_C"/>
</dbReference>
<evidence type="ECO:0000259" key="14">
    <source>
        <dbReference type="PROSITE" id="PS51217"/>
    </source>
</evidence>
<dbReference type="PROSITE" id="PS51217">
    <property type="entry name" value="UVRD_HELICASE_CTER"/>
    <property type="match status" value="1"/>
</dbReference>
<gene>
    <name evidence="15" type="ORF">DFR30_0150</name>
</gene>
<dbReference type="PANTHER" id="PTHR11070:SF2">
    <property type="entry name" value="ATP-DEPENDENT DNA HELICASE SRS2"/>
    <property type="match status" value="1"/>
</dbReference>
<dbReference type="RefSeq" id="WP_132970859.1">
    <property type="nucleotide sequence ID" value="NZ_SMFX01000001.1"/>
</dbReference>
<dbReference type="GO" id="GO:0005524">
    <property type="term" value="F:ATP binding"/>
    <property type="evidence" value="ECO:0007669"/>
    <property type="project" value="UniProtKB-UniRule"/>
</dbReference>
<dbReference type="Pfam" id="PF13361">
    <property type="entry name" value="UvrD_C"/>
    <property type="match status" value="1"/>
</dbReference>
<reference evidence="15 16" key="1">
    <citation type="submission" date="2019-03" db="EMBL/GenBank/DDBJ databases">
        <title>Genomic Encyclopedia of Type Strains, Phase IV (KMG-IV): sequencing the most valuable type-strain genomes for metagenomic binning, comparative biology and taxonomic classification.</title>
        <authorList>
            <person name="Goeker M."/>
        </authorList>
    </citation>
    <scope>NUCLEOTIDE SEQUENCE [LARGE SCALE GENOMIC DNA]</scope>
    <source>
        <strain evidence="15 16">DSM 19610</strain>
    </source>
</reference>
<evidence type="ECO:0000313" key="15">
    <source>
        <dbReference type="EMBL" id="TCK16931.1"/>
    </source>
</evidence>
<comment type="catalytic activity">
    <reaction evidence="8">
        <text>Couples ATP hydrolysis with the unwinding of duplex DNA by translocating in the 3'-5' direction.</text>
        <dbReference type="EC" id="5.6.2.4"/>
    </reaction>
</comment>
<comment type="similarity">
    <text evidence="1">Belongs to the helicase family. UvrD subfamily.</text>
</comment>
<dbReference type="NCBIfam" id="NF008743">
    <property type="entry name" value="PRK11773.1"/>
    <property type="match status" value="1"/>
</dbReference>
<dbReference type="GO" id="GO:0009314">
    <property type="term" value="P:response to radiation"/>
    <property type="evidence" value="ECO:0007669"/>
    <property type="project" value="UniProtKB-ARBA"/>
</dbReference>
<keyword evidence="3 12" id="KW-0378">Hydrolase</keyword>
<evidence type="ECO:0000313" key="16">
    <source>
        <dbReference type="Proteomes" id="UP000295707"/>
    </source>
</evidence>
<evidence type="ECO:0000256" key="5">
    <source>
        <dbReference type="ARBA" id="ARBA00022840"/>
    </source>
</evidence>
<evidence type="ECO:0000256" key="9">
    <source>
        <dbReference type="ARBA" id="ARBA00034808"/>
    </source>
</evidence>
<dbReference type="GO" id="GO:0005829">
    <property type="term" value="C:cytosol"/>
    <property type="evidence" value="ECO:0007669"/>
    <property type="project" value="TreeGrafter"/>
</dbReference>
<dbReference type="GO" id="GO:0043138">
    <property type="term" value="F:3'-5' DNA helicase activity"/>
    <property type="evidence" value="ECO:0007669"/>
    <property type="project" value="UniProtKB-EC"/>
</dbReference>
<evidence type="ECO:0000256" key="7">
    <source>
        <dbReference type="ARBA" id="ARBA00023235"/>
    </source>
</evidence>
<dbReference type="Gene3D" id="3.40.50.300">
    <property type="entry name" value="P-loop containing nucleotide triphosphate hydrolases"/>
    <property type="match status" value="2"/>
</dbReference>
<evidence type="ECO:0000256" key="12">
    <source>
        <dbReference type="PROSITE-ProRule" id="PRU00560"/>
    </source>
</evidence>
<dbReference type="GO" id="GO:0000725">
    <property type="term" value="P:recombinational repair"/>
    <property type="evidence" value="ECO:0007669"/>
    <property type="project" value="TreeGrafter"/>
</dbReference>
<dbReference type="GO" id="GO:0033202">
    <property type="term" value="C:DNA helicase complex"/>
    <property type="evidence" value="ECO:0007669"/>
    <property type="project" value="TreeGrafter"/>
</dbReference>
<dbReference type="PANTHER" id="PTHR11070">
    <property type="entry name" value="UVRD / RECB / PCRA DNA HELICASE FAMILY MEMBER"/>
    <property type="match status" value="1"/>
</dbReference>
<proteinExistence type="inferred from homology"/>
<dbReference type="Pfam" id="PF21196">
    <property type="entry name" value="PcrA_UvrD_tudor"/>
    <property type="match status" value="1"/>
</dbReference>
<keyword evidence="6" id="KW-0238">DNA-binding</keyword>
<feature type="binding site" evidence="12">
    <location>
        <begin position="29"/>
        <end position="36"/>
    </location>
    <ligand>
        <name>ATP</name>
        <dbReference type="ChEBI" id="CHEBI:30616"/>
    </ligand>
</feature>
<name>A0A4R1H8U0_9GAMM</name>
<dbReference type="CDD" id="cd17932">
    <property type="entry name" value="DEXQc_UvrD"/>
    <property type="match status" value="1"/>
</dbReference>
<comment type="caution">
    <text evidence="15">The sequence shown here is derived from an EMBL/GenBank/DDBJ whole genome shotgun (WGS) entry which is preliminary data.</text>
</comment>
<dbReference type="InterPro" id="IPR014016">
    <property type="entry name" value="UvrD-like_ATP-bd"/>
</dbReference>
<dbReference type="InterPro" id="IPR013986">
    <property type="entry name" value="DExx_box_DNA_helicase_dom_sf"/>
</dbReference>
<dbReference type="EC" id="5.6.2.4" evidence="9"/>
<sequence>MDVSYIIDSLNDAQREAVTAAPDPLLVLAGAGSGKTRVLVHRIAWLIQVENLSPYSILSVTFTNKAAAEMRTRIEKLIGVPTRGMWVGTFHGLAHRLLRAHWQDAGLPQTFQVLDSDDQYRIVRRVLKALDLDESQWPPRQSQWYINARKDEGVRPQHIEHRGDPHQRQQIAIYQAYEELCQRSGLVDFAELLLRAHELWLKQPHLLQHYQERFRHILVDEFQDTNTIQYAWLRVLAGKQANITIVGDDDQSIYGWRGAKIENLQRFEQDFPGARTLRLEQNYRSTGAILKAANALISNNDGRLGKNLWTAGEDGDLIQLYTAINEQDEARFVIEHIQSQVEQGQARSDMAILYRSNAQSRVFEERLLQAGIAYRVYGGLRFFERQEIKDALGYLRLCENRESDAAFDRIVNQPPRGIGERTLAVVREKAKLESRSMWSAAQAVLDSDELNARARNALATFMQRIEQFARDIEGLELGEQVEHVVECSELKAYYKKEKGEKGQARIENLDELVNAAREYEYDEVEEDDLDPLSSFLSHAALEAGEGQAQGWEDCVQLMTLHSAKGLEFDTVFLCGLEEGLFPHQRSVEEPGRLEEERRLCYVGITRARRQLFVTHAEHRRLYGNESYSIPSRFIREIPADLIEELCPRVQVSRPYGSTAVSSQVAESVPDGLALGQRVQHARFGDGVVLNYEGQGAHARVQVNFEAAGSKWLVVAYANLQAV</sequence>
<keyword evidence="5 12" id="KW-0067">ATP-binding</keyword>
<dbReference type="SUPFAM" id="SSF52540">
    <property type="entry name" value="P-loop containing nucleoside triphosphate hydrolases"/>
    <property type="match status" value="1"/>
</dbReference>
<dbReference type="InterPro" id="IPR027417">
    <property type="entry name" value="P-loop_NTPase"/>
</dbReference>
<accession>A0A4R1H8U0</accession>
<dbReference type="FunFam" id="1.10.10.160:FF:000001">
    <property type="entry name" value="ATP-dependent DNA helicase"/>
    <property type="match status" value="1"/>
</dbReference>
<dbReference type="Gene3D" id="1.10.486.10">
    <property type="entry name" value="PCRA, domain 4"/>
    <property type="match status" value="1"/>
</dbReference>
<keyword evidence="7" id="KW-0413">Isomerase</keyword>
<evidence type="ECO:0000256" key="4">
    <source>
        <dbReference type="ARBA" id="ARBA00022806"/>
    </source>
</evidence>
<evidence type="ECO:0000256" key="1">
    <source>
        <dbReference type="ARBA" id="ARBA00009922"/>
    </source>
</evidence>
<dbReference type="EMBL" id="SMFX01000001">
    <property type="protein sequence ID" value="TCK16931.1"/>
    <property type="molecule type" value="Genomic_DNA"/>
</dbReference>
<protein>
    <recommendedName>
        <fullName evidence="9">DNA 3'-5' helicase</fullName>
        <ecNumber evidence="9">5.6.2.4</ecNumber>
    </recommendedName>
    <alternativeName>
        <fullName evidence="10">DNA 3'-5' helicase II</fullName>
    </alternativeName>
</protein>
<dbReference type="Proteomes" id="UP000295707">
    <property type="component" value="Unassembled WGS sequence"/>
</dbReference>
<dbReference type="OrthoDB" id="9806690at2"/>
<dbReference type="InterPro" id="IPR000212">
    <property type="entry name" value="DNA_helicase_UvrD/REP"/>
</dbReference>
<keyword evidence="2 12" id="KW-0547">Nucleotide-binding</keyword>
<evidence type="ECO:0000256" key="8">
    <source>
        <dbReference type="ARBA" id="ARBA00034617"/>
    </source>
</evidence>
<dbReference type="PROSITE" id="PS51198">
    <property type="entry name" value="UVRD_HELICASE_ATP_BIND"/>
    <property type="match status" value="1"/>
</dbReference>
<keyword evidence="16" id="KW-1185">Reference proteome</keyword>
<feature type="domain" description="UvrD-like helicase C-terminal" evidence="14">
    <location>
        <begin position="287"/>
        <end position="565"/>
    </location>
</feature>
<evidence type="ECO:0000256" key="2">
    <source>
        <dbReference type="ARBA" id="ARBA00022741"/>
    </source>
</evidence>
<evidence type="ECO:0000259" key="13">
    <source>
        <dbReference type="PROSITE" id="PS51198"/>
    </source>
</evidence>
<feature type="domain" description="UvrD-like helicase ATP-binding" evidence="13">
    <location>
        <begin position="8"/>
        <end position="286"/>
    </location>
</feature>
<comment type="catalytic activity">
    <reaction evidence="11">
        <text>ATP + H2O = ADP + phosphate + H(+)</text>
        <dbReference type="Rhea" id="RHEA:13065"/>
        <dbReference type="ChEBI" id="CHEBI:15377"/>
        <dbReference type="ChEBI" id="CHEBI:15378"/>
        <dbReference type="ChEBI" id="CHEBI:30616"/>
        <dbReference type="ChEBI" id="CHEBI:43474"/>
        <dbReference type="ChEBI" id="CHEBI:456216"/>
        <dbReference type="EC" id="5.6.2.4"/>
    </reaction>
</comment>
<dbReference type="Gene3D" id="1.10.10.160">
    <property type="match status" value="1"/>
</dbReference>
<evidence type="ECO:0000256" key="11">
    <source>
        <dbReference type="ARBA" id="ARBA00048988"/>
    </source>
</evidence>
<evidence type="ECO:0000256" key="10">
    <source>
        <dbReference type="ARBA" id="ARBA00034923"/>
    </source>
</evidence>
<evidence type="ECO:0000256" key="6">
    <source>
        <dbReference type="ARBA" id="ARBA00023125"/>
    </source>
</evidence>
<dbReference type="GO" id="GO:0016887">
    <property type="term" value="F:ATP hydrolysis activity"/>
    <property type="evidence" value="ECO:0007669"/>
    <property type="project" value="RHEA"/>
</dbReference>
<dbReference type="InterPro" id="IPR005753">
    <property type="entry name" value="DNA_helicase_ATP-dep_UvrD"/>
</dbReference>